<sequence length="480" mass="53077">MKRGSTCRVPLTLIANAAEARCLGDDMSALDSFYAMLRDNADPFRNHPENLRELQLAAMKERFAGRRNQIRLLRRRADDLGVETINRHEDMVPLLFAHQIYKSYPEQFIDNGRWKHLAAWLQTLSSTPVSEVDMTGVEDVDAWMGRLREAGHYVFSSSGTSGKCSFINQTQADLENVTESCVKLGIHGNELIRRDFGKRPVFLMMPPAGAHRHIEPVLGAAKRLGAESTLMFDEPVLASATISMGRMRRAIADGSAKPSEVAAFQEHAVARQRHTGAMIDRFLDKLVAQRDVPVLVQGNWSLHWTLVERARQRGIADGICHPDTVITTGGGLKGTSAPTDYREQIIRFYGIRPENVQNSYGMSEMIGTGPWSEVAQGYAICPWIVPFVLDKAGEQLLNPSDGRGIAEGRFAFFDLLAEGYWGGFITGDKVTVDFSPAGNTDGLQGPLVRGVGRYADLEEGEDKLSCAGTMESYVRGMINV</sequence>
<accession>A0ABU9RQU7</accession>
<name>A0ABU9RQU7_9BURK</name>
<protein>
    <recommendedName>
        <fullName evidence="3">Acyl-protein synthetase, LuxE</fullName>
    </recommendedName>
</protein>
<dbReference type="RefSeq" id="WP_342947403.1">
    <property type="nucleotide sequence ID" value="NZ_JAYMRV010000004.1"/>
</dbReference>
<proteinExistence type="predicted"/>
<keyword evidence="2" id="KW-1185">Reference proteome</keyword>
<organism evidence="1 2">
    <name type="scientific">Paraburkholderia ferrariae</name>
    <dbReference type="NCBI Taxonomy" id="386056"/>
    <lineage>
        <taxon>Bacteria</taxon>
        <taxon>Pseudomonadati</taxon>
        <taxon>Pseudomonadota</taxon>
        <taxon>Betaproteobacteria</taxon>
        <taxon>Burkholderiales</taxon>
        <taxon>Burkholderiaceae</taxon>
        <taxon>Paraburkholderia</taxon>
    </lineage>
</organism>
<reference evidence="1 2" key="1">
    <citation type="submission" date="2024-01" db="EMBL/GenBank/DDBJ databases">
        <title>The diversity of rhizobia nodulating Mimosa spp. in eleven states of Brazil covering several biomes is determined by host plant, location, and edaphic factors.</title>
        <authorList>
            <person name="Rouws L."/>
            <person name="Barauna A."/>
            <person name="Beukes C."/>
            <person name="De Faria S.M."/>
            <person name="Gross E."/>
            <person name="Dos Reis Junior F.B."/>
            <person name="Simon M."/>
            <person name="Maluk M."/>
            <person name="Odee D.W."/>
            <person name="Kenicer G."/>
            <person name="Young J.P.W."/>
            <person name="Reis V.M."/>
            <person name="Zilli J."/>
            <person name="James E.K."/>
        </authorList>
    </citation>
    <scope>NUCLEOTIDE SEQUENCE [LARGE SCALE GENOMIC DNA]</scope>
    <source>
        <strain evidence="1 2">JPY167</strain>
    </source>
</reference>
<evidence type="ECO:0000313" key="1">
    <source>
        <dbReference type="EMBL" id="MEM5422446.1"/>
    </source>
</evidence>
<dbReference type="EMBL" id="JAYMRV010000004">
    <property type="protein sequence ID" value="MEM5422446.1"/>
    <property type="molecule type" value="Genomic_DNA"/>
</dbReference>
<comment type="caution">
    <text evidence="1">The sequence shown here is derived from an EMBL/GenBank/DDBJ whole genome shotgun (WGS) entry which is preliminary data.</text>
</comment>
<evidence type="ECO:0000313" key="2">
    <source>
        <dbReference type="Proteomes" id="UP001489897"/>
    </source>
</evidence>
<evidence type="ECO:0008006" key="3">
    <source>
        <dbReference type="Google" id="ProtNLM"/>
    </source>
</evidence>
<gene>
    <name evidence="1" type="ORF">VSR73_15415</name>
</gene>
<dbReference type="Proteomes" id="UP001489897">
    <property type="component" value="Unassembled WGS sequence"/>
</dbReference>